<dbReference type="VEuPathDB" id="FungiDB:RhiirA1_474654"/>
<organism evidence="2 3">
    <name type="scientific">Rhizophagus irregularis</name>
    <dbReference type="NCBI Taxonomy" id="588596"/>
    <lineage>
        <taxon>Eukaryota</taxon>
        <taxon>Fungi</taxon>
        <taxon>Fungi incertae sedis</taxon>
        <taxon>Mucoromycota</taxon>
        <taxon>Glomeromycotina</taxon>
        <taxon>Glomeromycetes</taxon>
        <taxon>Glomerales</taxon>
        <taxon>Glomeraceae</taxon>
        <taxon>Rhizophagus</taxon>
    </lineage>
</organism>
<feature type="compositionally biased region" description="Basic and acidic residues" evidence="1">
    <location>
        <begin position="105"/>
        <end position="123"/>
    </location>
</feature>
<name>A0A2N0NYQ8_9GLOM</name>
<protein>
    <submittedName>
        <fullName evidence="2">Uncharacterized protein</fullName>
    </submittedName>
</protein>
<reference evidence="2 3" key="1">
    <citation type="submission" date="2016-04" db="EMBL/GenBank/DDBJ databases">
        <title>Genome analyses suggest a sexual origin of heterokaryosis in a supposedly ancient asexual fungus.</title>
        <authorList>
            <person name="Ropars J."/>
            <person name="Sedzielewska K."/>
            <person name="Noel J."/>
            <person name="Charron P."/>
            <person name="Farinelli L."/>
            <person name="Marton T."/>
            <person name="Kruger M."/>
            <person name="Pelin A."/>
            <person name="Brachmann A."/>
            <person name="Corradi N."/>
        </authorList>
    </citation>
    <scope>NUCLEOTIDE SEQUENCE [LARGE SCALE GENOMIC DNA]</scope>
    <source>
        <strain evidence="2 3">A5</strain>
    </source>
</reference>
<dbReference type="AlphaFoldDB" id="A0A2N0NYQ8"/>
<gene>
    <name evidence="2" type="ORF">RhiirA5_429294</name>
</gene>
<dbReference type="VEuPathDB" id="FungiDB:RhiirFUN_021815"/>
<evidence type="ECO:0000256" key="1">
    <source>
        <dbReference type="SAM" id="MobiDB-lite"/>
    </source>
</evidence>
<reference evidence="2 3" key="2">
    <citation type="submission" date="2017-09" db="EMBL/GenBank/DDBJ databases">
        <title>Extensive intraspecific genome diversity in a model arbuscular mycorrhizal fungus.</title>
        <authorList>
            <person name="Chen E.C."/>
            <person name="Morin E."/>
            <person name="Beaudet D."/>
            <person name="Noel J."/>
            <person name="Ndikumana S."/>
            <person name="Charron P."/>
            <person name="St-Onge C."/>
            <person name="Giorgi J."/>
            <person name="Grigoriev I.V."/>
            <person name="Roux C."/>
            <person name="Martin F.M."/>
            <person name="Corradi N."/>
        </authorList>
    </citation>
    <scope>NUCLEOTIDE SEQUENCE [LARGE SCALE GENOMIC DNA]</scope>
    <source>
        <strain evidence="2 3">A5</strain>
    </source>
</reference>
<feature type="region of interest" description="Disordered" evidence="1">
    <location>
        <begin position="105"/>
        <end position="136"/>
    </location>
</feature>
<comment type="caution">
    <text evidence="2">The sequence shown here is derived from an EMBL/GenBank/DDBJ whole genome shotgun (WGS) entry which is preliminary data.</text>
</comment>
<proteinExistence type="predicted"/>
<dbReference type="EMBL" id="LLXJ01002101">
    <property type="protein sequence ID" value="PKB99699.1"/>
    <property type="molecule type" value="Genomic_DNA"/>
</dbReference>
<evidence type="ECO:0000313" key="3">
    <source>
        <dbReference type="Proteomes" id="UP000232722"/>
    </source>
</evidence>
<sequence>MDMINKWRVRNEPDLDSMIEDTEGKLKELTEILQQLLTKSSGSGGVNYTGKGTWTCEYGIDKKMGLKTNNFMMLGRKIISLAEQSEILQQYTTLNKDFTKRLRDENRFTDEEGIGEKRPKDAENPLTPSESSRQKLLKLIDEARAGKAQKKSDEE</sequence>
<dbReference type="Proteomes" id="UP000232722">
    <property type="component" value="Unassembled WGS sequence"/>
</dbReference>
<accession>A0A2N0NYQ8</accession>
<evidence type="ECO:0000313" key="2">
    <source>
        <dbReference type="EMBL" id="PKB99699.1"/>
    </source>
</evidence>